<organism evidence="5 6">
    <name type="scientific">Obba rivulosa</name>
    <dbReference type="NCBI Taxonomy" id="1052685"/>
    <lineage>
        <taxon>Eukaryota</taxon>
        <taxon>Fungi</taxon>
        <taxon>Dikarya</taxon>
        <taxon>Basidiomycota</taxon>
        <taxon>Agaricomycotina</taxon>
        <taxon>Agaricomycetes</taxon>
        <taxon>Polyporales</taxon>
        <taxon>Gelatoporiaceae</taxon>
        <taxon>Obba</taxon>
    </lineage>
</organism>
<dbReference type="PANTHER" id="PTHR11360:SF177">
    <property type="entry name" value="RIBOFLAVIN TRANSPORTER MCH5"/>
    <property type="match status" value="1"/>
</dbReference>
<evidence type="ECO:0000256" key="2">
    <source>
        <dbReference type="ARBA" id="ARBA00006727"/>
    </source>
</evidence>
<keyword evidence="3" id="KW-0472">Membrane</keyword>
<protein>
    <submittedName>
        <fullName evidence="5">MFS general substrate transporter</fullName>
    </submittedName>
</protein>
<feature type="transmembrane region" description="Helical" evidence="3">
    <location>
        <begin position="281"/>
        <end position="300"/>
    </location>
</feature>
<comment type="similarity">
    <text evidence="2">Belongs to the major facilitator superfamily. Monocarboxylate porter (TC 2.A.1.13) family.</text>
</comment>
<feature type="transmembrane region" description="Helical" evidence="3">
    <location>
        <begin position="201"/>
        <end position="221"/>
    </location>
</feature>
<dbReference type="CDD" id="cd17352">
    <property type="entry name" value="MFS_MCT_SLC16"/>
    <property type="match status" value="1"/>
</dbReference>
<keyword evidence="3" id="KW-0812">Transmembrane</keyword>
<evidence type="ECO:0000259" key="4">
    <source>
        <dbReference type="PROSITE" id="PS50850"/>
    </source>
</evidence>
<feature type="transmembrane region" description="Helical" evidence="3">
    <location>
        <begin position="337"/>
        <end position="360"/>
    </location>
</feature>
<dbReference type="InterPro" id="IPR050327">
    <property type="entry name" value="Proton-linked_MCT"/>
</dbReference>
<dbReference type="EMBL" id="KV722364">
    <property type="protein sequence ID" value="OCH92770.1"/>
    <property type="molecule type" value="Genomic_DNA"/>
</dbReference>
<feature type="transmembrane region" description="Helical" evidence="3">
    <location>
        <begin position="405"/>
        <end position="427"/>
    </location>
</feature>
<keyword evidence="6" id="KW-1185">Reference proteome</keyword>
<proteinExistence type="inferred from homology"/>
<dbReference type="InterPro" id="IPR036259">
    <property type="entry name" value="MFS_trans_sf"/>
</dbReference>
<evidence type="ECO:0000313" key="6">
    <source>
        <dbReference type="Proteomes" id="UP000250043"/>
    </source>
</evidence>
<dbReference type="InterPro" id="IPR011701">
    <property type="entry name" value="MFS"/>
</dbReference>
<feature type="transmembrane region" description="Helical" evidence="3">
    <location>
        <begin position="81"/>
        <end position="103"/>
    </location>
</feature>
<comment type="subcellular location">
    <subcellularLocation>
        <location evidence="1">Membrane</location>
        <topology evidence="1">Multi-pass membrane protein</topology>
    </subcellularLocation>
</comment>
<dbReference type="SUPFAM" id="SSF103473">
    <property type="entry name" value="MFS general substrate transporter"/>
    <property type="match status" value="1"/>
</dbReference>
<dbReference type="OrthoDB" id="6509908at2759"/>
<feature type="transmembrane region" description="Helical" evidence="3">
    <location>
        <begin position="372"/>
        <end position="393"/>
    </location>
</feature>
<dbReference type="PANTHER" id="PTHR11360">
    <property type="entry name" value="MONOCARBOXYLATE TRANSPORTER"/>
    <property type="match status" value="1"/>
</dbReference>
<feature type="transmembrane region" description="Helical" evidence="3">
    <location>
        <begin position="40"/>
        <end position="61"/>
    </location>
</feature>
<feature type="domain" description="Major facilitator superfamily (MFS) profile" evidence="4">
    <location>
        <begin position="39"/>
        <end position="428"/>
    </location>
</feature>
<name>A0A8E2DLP4_9APHY</name>
<dbReference type="GO" id="GO:0016020">
    <property type="term" value="C:membrane"/>
    <property type="evidence" value="ECO:0007669"/>
    <property type="project" value="UniProtKB-SubCell"/>
</dbReference>
<sequence>MNQDMEKSTDSDSELQRVSEQQADIGPVTVEPHPEGGLQAWTVIFGAALSFFATFGFVNSFGVFQDYYQTTLLNKSSSSTISLIGAIQLFFMYGAGPIVGRIYDAYGTNILLPLGTVITVFSLMMVSLAQENKPYQLFLSQGILFGIGISLIFNPALAVASHWFKRKRAYAIGIVAAGSAMGGVVYPIMLQRLIPRVGFGWAVRIAAFVTLVCLGVGCLTIRTRLPLSRRVSLRGLVDLDGFRELDYVLTGVGSFLVFYALFTPYFYMELYAESQGVSPNISTYLLPIINAWGVPSRVLPGMLADKIGALNVLVPCTLICGIFVLGLWLTAHTTASIIAFSSIYGLCIGAFVSLIPAHVANISPMEKFGARLGSIYLLVAVSTLVGTPTAGAFVTTIDQSNFDNLIIFTGVLILVGGLLLLLAGLAARWKKHSAEVRA</sequence>
<accession>A0A8E2DLP4</accession>
<dbReference type="GO" id="GO:0022857">
    <property type="term" value="F:transmembrane transporter activity"/>
    <property type="evidence" value="ECO:0007669"/>
    <property type="project" value="InterPro"/>
</dbReference>
<reference evidence="5 6" key="1">
    <citation type="submission" date="2016-07" db="EMBL/GenBank/DDBJ databases">
        <title>Draft genome of the white-rot fungus Obba rivulosa 3A-2.</title>
        <authorList>
            <consortium name="DOE Joint Genome Institute"/>
            <person name="Miettinen O."/>
            <person name="Riley R."/>
            <person name="Acob R."/>
            <person name="Barry K."/>
            <person name="Cullen D."/>
            <person name="De Vries R."/>
            <person name="Hainaut M."/>
            <person name="Hatakka A."/>
            <person name="Henrissat B."/>
            <person name="Hilden K."/>
            <person name="Kuo R."/>
            <person name="Labutti K."/>
            <person name="Lipzen A."/>
            <person name="Makela M.R."/>
            <person name="Sandor L."/>
            <person name="Spatafora J.W."/>
            <person name="Grigoriev I.V."/>
            <person name="Hibbett D.S."/>
        </authorList>
    </citation>
    <scope>NUCLEOTIDE SEQUENCE [LARGE SCALE GENOMIC DNA]</scope>
    <source>
        <strain evidence="5 6">3A-2</strain>
    </source>
</reference>
<dbReference type="PROSITE" id="PS50850">
    <property type="entry name" value="MFS"/>
    <property type="match status" value="1"/>
</dbReference>
<evidence type="ECO:0000313" key="5">
    <source>
        <dbReference type="EMBL" id="OCH92770.1"/>
    </source>
</evidence>
<dbReference type="InterPro" id="IPR020846">
    <property type="entry name" value="MFS_dom"/>
</dbReference>
<dbReference type="AlphaFoldDB" id="A0A8E2DLP4"/>
<dbReference type="Gene3D" id="1.20.1250.20">
    <property type="entry name" value="MFS general substrate transporter like domains"/>
    <property type="match status" value="2"/>
</dbReference>
<feature type="transmembrane region" description="Helical" evidence="3">
    <location>
        <begin position="169"/>
        <end position="189"/>
    </location>
</feature>
<dbReference type="Proteomes" id="UP000250043">
    <property type="component" value="Unassembled WGS sequence"/>
</dbReference>
<feature type="transmembrane region" description="Helical" evidence="3">
    <location>
        <begin position="110"/>
        <end position="129"/>
    </location>
</feature>
<gene>
    <name evidence="5" type="ORF">OBBRIDRAFT_790929</name>
</gene>
<feature type="transmembrane region" description="Helical" evidence="3">
    <location>
        <begin position="135"/>
        <end position="157"/>
    </location>
</feature>
<evidence type="ECO:0000256" key="3">
    <source>
        <dbReference type="SAM" id="Phobius"/>
    </source>
</evidence>
<feature type="transmembrane region" description="Helical" evidence="3">
    <location>
        <begin position="312"/>
        <end position="331"/>
    </location>
</feature>
<dbReference type="Pfam" id="PF07690">
    <property type="entry name" value="MFS_1"/>
    <property type="match status" value="1"/>
</dbReference>
<keyword evidence="3" id="KW-1133">Transmembrane helix</keyword>
<feature type="transmembrane region" description="Helical" evidence="3">
    <location>
        <begin position="242"/>
        <end position="261"/>
    </location>
</feature>
<evidence type="ECO:0000256" key="1">
    <source>
        <dbReference type="ARBA" id="ARBA00004141"/>
    </source>
</evidence>